<feature type="region of interest" description="Disordered" evidence="1">
    <location>
        <begin position="80"/>
        <end position="99"/>
    </location>
</feature>
<name>K2QVP5_MACPH</name>
<comment type="caution">
    <text evidence="2">The sequence shown here is derived from an EMBL/GenBank/DDBJ whole genome shotgun (WGS) entry which is preliminary data.</text>
</comment>
<dbReference type="AlphaFoldDB" id="K2QVP5"/>
<dbReference type="HOGENOM" id="CLU_1907096_0_0_1"/>
<sequence length="133" mass="14010">MGSTGAGDTGEPKETPCSADFAGRAPAAAASISWGIFVKSHRLDCVIKELDSVLRAYVVYLIYKAASSSSRMLSGSLPCSRDTVPSTHGNTTGGKKAGSRPINRNLSPHLWFSEVQAGLGIIFVPELVVPTFI</sequence>
<evidence type="ECO:0000256" key="1">
    <source>
        <dbReference type="SAM" id="MobiDB-lite"/>
    </source>
</evidence>
<protein>
    <submittedName>
        <fullName evidence="2">Uncharacterized protein</fullName>
    </submittedName>
</protein>
<proteinExistence type="predicted"/>
<evidence type="ECO:0000313" key="3">
    <source>
        <dbReference type="Proteomes" id="UP000007129"/>
    </source>
</evidence>
<dbReference type="EMBL" id="AHHD01000384">
    <property type="protein sequence ID" value="EKG13811.1"/>
    <property type="molecule type" value="Genomic_DNA"/>
</dbReference>
<gene>
    <name evidence="2" type="ORF">MPH_09025</name>
</gene>
<feature type="region of interest" description="Disordered" evidence="1">
    <location>
        <begin position="1"/>
        <end position="20"/>
    </location>
</feature>
<accession>K2QVP5</accession>
<organism evidence="2 3">
    <name type="scientific">Macrophomina phaseolina (strain MS6)</name>
    <name type="common">Charcoal rot fungus</name>
    <dbReference type="NCBI Taxonomy" id="1126212"/>
    <lineage>
        <taxon>Eukaryota</taxon>
        <taxon>Fungi</taxon>
        <taxon>Dikarya</taxon>
        <taxon>Ascomycota</taxon>
        <taxon>Pezizomycotina</taxon>
        <taxon>Dothideomycetes</taxon>
        <taxon>Dothideomycetes incertae sedis</taxon>
        <taxon>Botryosphaeriales</taxon>
        <taxon>Botryosphaeriaceae</taxon>
        <taxon>Macrophomina</taxon>
    </lineage>
</organism>
<evidence type="ECO:0000313" key="2">
    <source>
        <dbReference type="EMBL" id="EKG13811.1"/>
    </source>
</evidence>
<reference evidence="2 3" key="1">
    <citation type="journal article" date="2012" name="BMC Genomics">
        <title>Tools to kill: Genome of one of the most destructive plant pathogenic fungi Macrophomina phaseolina.</title>
        <authorList>
            <person name="Islam M.S."/>
            <person name="Haque M.S."/>
            <person name="Islam M.M."/>
            <person name="Emdad E.M."/>
            <person name="Halim A."/>
            <person name="Hossen Q.M.M."/>
            <person name="Hossain M.Z."/>
            <person name="Ahmed B."/>
            <person name="Rahim S."/>
            <person name="Rahman M.S."/>
            <person name="Alam M.M."/>
            <person name="Hou S."/>
            <person name="Wan X."/>
            <person name="Saito J.A."/>
            <person name="Alam M."/>
        </authorList>
    </citation>
    <scope>NUCLEOTIDE SEQUENCE [LARGE SCALE GENOMIC DNA]</scope>
    <source>
        <strain evidence="2 3">MS6</strain>
    </source>
</reference>
<dbReference type="InParanoid" id="K2QVP5"/>
<dbReference type="VEuPathDB" id="FungiDB:MPH_09025"/>
<dbReference type="Proteomes" id="UP000007129">
    <property type="component" value="Unassembled WGS sequence"/>
</dbReference>